<gene>
    <name evidence="2" type="ORF">HPTL_1320</name>
</gene>
<organism evidence="2 3">
    <name type="scientific">Hydrogenophilus thermoluteolus</name>
    <name type="common">Pseudomonas hydrogenothermophila</name>
    <dbReference type="NCBI Taxonomy" id="297"/>
    <lineage>
        <taxon>Bacteria</taxon>
        <taxon>Pseudomonadati</taxon>
        <taxon>Pseudomonadota</taxon>
        <taxon>Hydrogenophilia</taxon>
        <taxon>Hydrogenophilales</taxon>
        <taxon>Hydrogenophilaceae</taxon>
        <taxon>Hydrogenophilus</taxon>
    </lineage>
</organism>
<dbReference type="RefSeq" id="WP_119335308.1">
    <property type="nucleotide sequence ID" value="NZ_AP018558.1"/>
</dbReference>
<proteinExistence type="predicted"/>
<evidence type="ECO:0000313" key="2">
    <source>
        <dbReference type="EMBL" id="BBD77584.1"/>
    </source>
</evidence>
<dbReference type="EMBL" id="AP018558">
    <property type="protein sequence ID" value="BBD77584.1"/>
    <property type="molecule type" value="Genomic_DNA"/>
</dbReference>
<dbReference type="InterPro" id="IPR058548">
    <property type="entry name" value="MlaB-like_STAS"/>
</dbReference>
<dbReference type="Proteomes" id="UP000262004">
    <property type="component" value="Chromosome"/>
</dbReference>
<evidence type="ECO:0000259" key="1">
    <source>
        <dbReference type="PROSITE" id="PS50801"/>
    </source>
</evidence>
<dbReference type="CDD" id="cd07043">
    <property type="entry name" value="STAS_anti-anti-sigma_factors"/>
    <property type="match status" value="1"/>
</dbReference>
<protein>
    <submittedName>
        <fullName evidence="2">NTP binding protein</fullName>
    </submittedName>
</protein>
<evidence type="ECO:0000313" key="3">
    <source>
        <dbReference type="Proteomes" id="UP000262004"/>
    </source>
</evidence>
<name>A0A2Z6DYI2_HYDTE</name>
<sequence length="87" mass="9098">MADRGVIALSGVVTVYTAHEWVDRYPAGAASITVDASGVRACDSALIALLLAWRRRANRDGATITVRNLPESAVALANIYGVASLVS</sequence>
<keyword evidence="3" id="KW-1185">Reference proteome</keyword>
<dbReference type="SUPFAM" id="SSF52091">
    <property type="entry name" value="SpoIIaa-like"/>
    <property type="match status" value="1"/>
</dbReference>
<reference evidence="2 3" key="1">
    <citation type="submission" date="2018-04" db="EMBL/GenBank/DDBJ databases">
        <title>Complete genome sequence of Hydrogenophilus thermoluteolus TH-1.</title>
        <authorList>
            <person name="Arai H."/>
        </authorList>
    </citation>
    <scope>NUCLEOTIDE SEQUENCE [LARGE SCALE GENOMIC DNA]</scope>
    <source>
        <strain evidence="2 3">TH-1</strain>
    </source>
</reference>
<dbReference type="InterPro" id="IPR036513">
    <property type="entry name" value="STAS_dom_sf"/>
</dbReference>
<feature type="domain" description="STAS" evidence="1">
    <location>
        <begin position="1"/>
        <end position="87"/>
    </location>
</feature>
<dbReference type="KEGG" id="htl:HPTL_1320"/>
<dbReference type="Pfam" id="PF13466">
    <property type="entry name" value="STAS_2"/>
    <property type="match status" value="1"/>
</dbReference>
<dbReference type="Gene3D" id="3.30.750.24">
    <property type="entry name" value="STAS domain"/>
    <property type="match status" value="1"/>
</dbReference>
<accession>A0A2Z6DYI2</accession>
<dbReference type="PROSITE" id="PS50801">
    <property type="entry name" value="STAS"/>
    <property type="match status" value="1"/>
</dbReference>
<dbReference type="InterPro" id="IPR002645">
    <property type="entry name" value="STAS_dom"/>
</dbReference>
<dbReference type="AlphaFoldDB" id="A0A2Z6DYI2"/>